<organism evidence="2 3">
    <name type="scientific">Rhodococcus wratislaviensis NBRC 100605</name>
    <dbReference type="NCBI Taxonomy" id="1219028"/>
    <lineage>
        <taxon>Bacteria</taxon>
        <taxon>Bacillati</taxon>
        <taxon>Actinomycetota</taxon>
        <taxon>Actinomycetes</taxon>
        <taxon>Mycobacteriales</taxon>
        <taxon>Nocardiaceae</taxon>
        <taxon>Rhodococcus</taxon>
    </lineage>
</organism>
<proteinExistence type="predicted"/>
<reference evidence="2 3" key="1">
    <citation type="submission" date="2014-02" db="EMBL/GenBank/DDBJ databases">
        <title>Whole genome shotgun sequence of Rhodococcus wratislaviensis NBRC 100605.</title>
        <authorList>
            <person name="Hosoyama A."/>
            <person name="Tsuchikane K."/>
            <person name="Yoshida I."/>
            <person name="Ohji S."/>
            <person name="Ichikawa N."/>
            <person name="Yamazoe A."/>
            <person name="Fujita N."/>
        </authorList>
    </citation>
    <scope>NUCLEOTIDE SEQUENCE [LARGE SCALE GENOMIC DNA]</scope>
    <source>
        <strain evidence="2 3">NBRC 100605</strain>
    </source>
</reference>
<evidence type="ECO:0000313" key="2">
    <source>
        <dbReference type="EMBL" id="GAF43673.1"/>
    </source>
</evidence>
<dbReference type="Proteomes" id="UP000019491">
    <property type="component" value="Unassembled WGS sequence"/>
</dbReference>
<accession>X0PMI5</accession>
<name>X0PMI5_RHOWR</name>
<evidence type="ECO:0000313" key="3">
    <source>
        <dbReference type="Proteomes" id="UP000019491"/>
    </source>
</evidence>
<dbReference type="AlphaFoldDB" id="X0PMI5"/>
<keyword evidence="3" id="KW-1185">Reference proteome</keyword>
<protein>
    <submittedName>
        <fullName evidence="2">Uncharacterized protein</fullName>
    </submittedName>
</protein>
<feature type="compositionally biased region" description="Polar residues" evidence="1">
    <location>
        <begin position="107"/>
        <end position="136"/>
    </location>
</feature>
<feature type="region of interest" description="Disordered" evidence="1">
    <location>
        <begin position="96"/>
        <end position="136"/>
    </location>
</feature>
<evidence type="ECO:0000256" key="1">
    <source>
        <dbReference type="SAM" id="MobiDB-lite"/>
    </source>
</evidence>
<gene>
    <name evidence="2" type="ORF">RW1_009_00970</name>
</gene>
<sequence>MNVRGEMDCSKLRRTSPWNSKNDNHILDFALLWEPLGGPQPEHVASAFSIDVREYHYRLRRVASRQLSRVQQGLTSPEEIYGFAAITALDRRSSEKSPFELSDCPSGLSQQSRPSKLLTSCRTNRSMTEESSLPGR</sequence>
<dbReference type="EMBL" id="BAWF01000009">
    <property type="protein sequence ID" value="GAF43673.1"/>
    <property type="molecule type" value="Genomic_DNA"/>
</dbReference>
<comment type="caution">
    <text evidence="2">The sequence shown here is derived from an EMBL/GenBank/DDBJ whole genome shotgun (WGS) entry which is preliminary data.</text>
</comment>